<dbReference type="Proteomes" id="UP000240530">
    <property type="component" value="Unassembled WGS sequence"/>
</dbReference>
<protein>
    <submittedName>
        <fullName evidence="3">Cystatin</fullName>
    </submittedName>
</protein>
<evidence type="ECO:0000313" key="4">
    <source>
        <dbReference type="Proteomes" id="UP000240530"/>
    </source>
</evidence>
<dbReference type="PROSITE" id="PS00287">
    <property type="entry name" value="CYSTATIN"/>
    <property type="match status" value="1"/>
</dbReference>
<dbReference type="RefSeq" id="WP_008987270.1">
    <property type="nucleotide sequence ID" value="NZ_CP131575.1"/>
</dbReference>
<dbReference type="Gene3D" id="3.10.450.10">
    <property type="match status" value="1"/>
</dbReference>
<evidence type="ECO:0000256" key="1">
    <source>
        <dbReference type="SAM" id="SignalP"/>
    </source>
</evidence>
<evidence type="ECO:0000259" key="2">
    <source>
        <dbReference type="Pfam" id="PF00031"/>
    </source>
</evidence>
<dbReference type="GeneID" id="99742009"/>
<keyword evidence="1" id="KW-0732">Signal</keyword>
<dbReference type="CDD" id="cd00042">
    <property type="entry name" value="CY"/>
    <property type="match status" value="1"/>
</dbReference>
<feature type="chain" id="PRO_5015611412" evidence="1">
    <location>
        <begin position="22"/>
        <end position="130"/>
    </location>
</feature>
<dbReference type="GO" id="GO:0004869">
    <property type="term" value="F:cysteine-type endopeptidase inhibitor activity"/>
    <property type="evidence" value="ECO:0007669"/>
    <property type="project" value="InterPro"/>
</dbReference>
<dbReference type="EMBL" id="PYNS01000010">
    <property type="protein sequence ID" value="PSV10765.1"/>
    <property type="molecule type" value="Genomic_DNA"/>
</dbReference>
<dbReference type="InterPro" id="IPR000010">
    <property type="entry name" value="Cystatin_dom"/>
</dbReference>
<dbReference type="PROSITE" id="PS51257">
    <property type="entry name" value="PROKAR_LIPOPROTEIN"/>
    <property type="match status" value="1"/>
</dbReference>
<gene>
    <name evidence="3" type="ORF">C0W93_10665</name>
</gene>
<evidence type="ECO:0000313" key="3">
    <source>
        <dbReference type="EMBL" id="PSV10765.1"/>
    </source>
</evidence>
<sequence length="130" mass="14201">MKKKILLIALSSIVLVACSSAKNETKEEANVQTGCDFTQAIAGGWAQGKITPEVEQAAKEAVKEISGDHQLGKIYEVRQQVVAGMNYLITFSIDNGDYYSAKVFRSLQDTYQVKEIKQVPSAVSNCDVPN</sequence>
<organism evidence="3 4">
    <name type="scientific">Photobacterium leiognathi subsp. mandapamensis</name>
    <name type="common">Photobacterium mandapamensis</name>
    <dbReference type="NCBI Taxonomy" id="48408"/>
    <lineage>
        <taxon>Bacteria</taxon>
        <taxon>Pseudomonadati</taxon>
        <taxon>Pseudomonadota</taxon>
        <taxon>Gammaproteobacteria</taxon>
        <taxon>Vibrionales</taxon>
        <taxon>Vibrionaceae</taxon>
        <taxon>Photobacterium</taxon>
    </lineage>
</organism>
<dbReference type="Pfam" id="PF00031">
    <property type="entry name" value="Cystatin"/>
    <property type="match status" value="1"/>
</dbReference>
<proteinExistence type="predicted"/>
<feature type="domain" description="Cystatin" evidence="2">
    <location>
        <begin position="51"/>
        <end position="107"/>
    </location>
</feature>
<dbReference type="SUPFAM" id="SSF54403">
    <property type="entry name" value="Cystatin/monellin"/>
    <property type="match status" value="1"/>
</dbReference>
<dbReference type="InterPro" id="IPR018073">
    <property type="entry name" value="Prot_inh_cystat_CS"/>
</dbReference>
<name>A0A2T3KUZ1_PHOLD</name>
<dbReference type="InterPro" id="IPR046350">
    <property type="entry name" value="Cystatin_sf"/>
</dbReference>
<feature type="signal peptide" evidence="1">
    <location>
        <begin position="1"/>
        <end position="21"/>
    </location>
</feature>
<dbReference type="AlphaFoldDB" id="A0A2T3KUZ1"/>
<accession>A0A2T3KUZ1</accession>
<reference evidence="3 4" key="1">
    <citation type="submission" date="2018-03" db="EMBL/GenBank/DDBJ databases">
        <title>Whole genome sequencing of Histamine producing bacteria.</title>
        <authorList>
            <person name="Butler K."/>
        </authorList>
    </citation>
    <scope>NUCLEOTIDE SEQUENCE [LARGE SCALE GENOMIC DNA]</scope>
    <source>
        <strain evidence="3 4">Res.4.1</strain>
    </source>
</reference>
<comment type="caution">
    <text evidence="3">The sequence shown here is derived from an EMBL/GenBank/DDBJ whole genome shotgun (WGS) entry which is preliminary data.</text>
</comment>